<keyword evidence="3" id="KW-0547">Nucleotide-binding</keyword>
<keyword evidence="1" id="KW-0554">One-carbon metabolism</keyword>
<dbReference type="Proteomes" id="UP000523795">
    <property type="component" value="Unassembled WGS sequence"/>
</dbReference>
<name>A0ABX1JRJ4_9MICC</name>
<dbReference type="Gene3D" id="3.40.50.300">
    <property type="entry name" value="P-loop containing nucleotide triphosphate hydrolases"/>
    <property type="match status" value="1"/>
</dbReference>
<accession>A0ABX1JRJ4</accession>
<keyword evidence="6" id="KW-1185">Reference proteome</keyword>
<dbReference type="InterPro" id="IPR000559">
    <property type="entry name" value="Formate_THF_ligase"/>
</dbReference>
<organism evidence="5 6">
    <name type="scientific">Arthrobacter deserti</name>
    <dbReference type="NCBI Taxonomy" id="1742687"/>
    <lineage>
        <taxon>Bacteria</taxon>
        <taxon>Bacillati</taxon>
        <taxon>Actinomycetota</taxon>
        <taxon>Actinomycetes</taxon>
        <taxon>Micrococcales</taxon>
        <taxon>Micrococcaceae</taxon>
        <taxon>Arthrobacter</taxon>
    </lineage>
</organism>
<gene>
    <name evidence="5" type="ORF">HER39_14190</name>
</gene>
<evidence type="ECO:0000256" key="1">
    <source>
        <dbReference type="ARBA" id="ARBA00022563"/>
    </source>
</evidence>
<reference evidence="5 6" key="1">
    <citation type="submission" date="2020-04" db="EMBL/GenBank/DDBJ databases">
        <authorList>
            <person name="Liu S."/>
        </authorList>
    </citation>
    <scope>NUCLEOTIDE SEQUENCE [LARGE SCALE GENOMIC DNA]</scope>
    <source>
        <strain evidence="5 6">CGMCC 1.15091</strain>
    </source>
</reference>
<keyword evidence="4" id="KW-0067">ATP-binding</keyword>
<evidence type="ECO:0000313" key="6">
    <source>
        <dbReference type="Proteomes" id="UP000523795"/>
    </source>
</evidence>
<keyword evidence="2 5" id="KW-0436">Ligase</keyword>
<dbReference type="InterPro" id="IPR027417">
    <property type="entry name" value="P-loop_NTPase"/>
</dbReference>
<protein>
    <submittedName>
        <fullName evidence="5">Formate--tetrahydrofolate ligase</fullName>
    </submittedName>
</protein>
<dbReference type="GO" id="GO:0016874">
    <property type="term" value="F:ligase activity"/>
    <property type="evidence" value="ECO:0007669"/>
    <property type="project" value="UniProtKB-KW"/>
</dbReference>
<evidence type="ECO:0000256" key="2">
    <source>
        <dbReference type="ARBA" id="ARBA00022598"/>
    </source>
</evidence>
<evidence type="ECO:0000313" key="5">
    <source>
        <dbReference type="EMBL" id="NKX51691.1"/>
    </source>
</evidence>
<sequence length="63" mass="6857">MSEPAPLTDLEIARRAALQPIARIARAAGIPEEAVDFYGRYKAKIDPARLGPDQSEPRGKVVL</sequence>
<proteinExistence type="predicted"/>
<feature type="non-terminal residue" evidence="5">
    <location>
        <position position="63"/>
    </location>
</feature>
<dbReference type="EMBL" id="JAAZSR010000286">
    <property type="protein sequence ID" value="NKX51691.1"/>
    <property type="molecule type" value="Genomic_DNA"/>
</dbReference>
<evidence type="ECO:0000256" key="4">
    <source>
        <dbReference type="ARBA" id="ARBA00022840"/>
    </source>
</evidence>
<comment type="caution">
    <text evidence="5">The sequence shown here is derived from an EMBL/GenBank/DDBJ whole genome shotgun (WGS) entry which is preliminary data.</text>
</comment>
<dbReference type="Pfam" id="PF01268">
    <property type="entry name" value="FTHFS"/>
    <property type="match status" value="1"/>
</dbReference>
<dbReference type="SUPFAM" id="SSF52540">
    <property type="entry name" value="P-loop containing nucleoside triphosphate hydrolases"/>
    <property type="match status" value="1"/>
</dbReference>
<evidence type="ECO:0000256" key="3">
    <source>
        <dbReference type="ARBA" id="ARBA00022741"/>
    </source>
</evidence>